<dbReference type="KEGG" id="sbil:SANBI_002617"/>
<evidence type="ECO:0000256" key="1">
    <source>
        <dbReference type="SAM" id="Phobius"/>
    </source>
</evidence>
<dbReference type="EMBL" id="CP138359">
    <property type="protein sequence ID" value="WPF81328.1"/>
    <property type="molecule type" value="Genomic_DNA"/>
</dbReference>
<dbReference type="AlphaFoldDB" id="A0AAF0Z739"/>
<dbReference type="Proteomes" id="UP001304340">
    <property type="component" value="Chromosome"/>
</dbReference>
<evidence type="ECO:0000313" key="2">
    <source>
        <dbReference type="EMBL" id="WPF81328.1"/>
    </source>
</evidence>
<keyword evidence="1" id="KW-1133">Transmembrane helix</keyword>
<gene>
    <name evidence="2" type="ORF">SANBI_002617</name>
</gene>
<organism evidence="2 3">
    <name type="scientific">Sanguibacter biliveldensis</name>
    <dbReference type="NCBI Taxonomy" id="3030830"/>
    <lineage>
        <taxon>Bacteria</taxon>
        <taxon>Bacillati</taxon>
        <taxon>Actinomycetota</taxon>
        <taxon>Actinomycetes</taxon>
        <taxon>Micrococcales</taxon>
        <taxon>Sanguibacteraceae</taxon>
        <taxon>Sanguibacter</taxon>
    </lineage>
</organism>
<protein>
    <submittedName>
        <fullName evidence="2">Uncharacterized protein</fullName>
    </submittedName>
</protein>
<keyword evidence="3" id="KW-1185">Reference proteome</keyword>
<feature type="transmembrane region" description="Helical" evidence="1">
    <location>
        <begin position="125"/>
        <end position="147"/>
    </location>
</feature>
<reference evidence="3" key="1">
    <citation type="submission" date="2023-11" db="EMBL/GenBank/DDBJ databases">
        <authorList>
            <person name="Helweg L.P."/>
            <person name="Kiel A."/>
            <person name="Hitz F."/>
            <person name="Ruckert-Reed C."/>
            <person name="Busche T."/>
            <person name="Kaltschmidt B."/>
            <person name="Kaltschmidt C."/>
        </authorList>
    </citation>
    <scope>NUCLEOTIDE SEQUENCE [LARGE SCALE GENOMIC DNA]</scope>
    <source>
        <strain evidence="3">4.1</strain>
    </source>
</reference>
<name>A0AAF0Z739_9MICO</name>
<sequence>MPTTTVTCPECGTTALITDGRRDASDFCAACDFPLFWSRTTTEVRGDLVDTDDALRRLPGTDGRGLAYSVPCPTCGELNLATARTCLRCTGSMVPPPPPVPVPLPQPQPVVVVEPEPEPETTPWWLWWAVAGTVVLVTTAVAVYVTLR</sequence>
<evidence type="ECO:0000313" key="3">
    <source>
        <dbReference type="Proteomes" id="UP001304340"/>
    </source>
</evidence>
<keyword evidence="1" id="KW-0812">Transmembrane</keyword>
<proteinExistence type="predicted"/>
<keyword evidence="1" id="KW-0472">Membrane</keyword>
<dbReference type="RefSeq" id="WP_319155697.1">
    <property type="nucleotide sequence ID" value="NZ_CP138359.1"/>
</dbReference>
<accession>A0AAF0Z739</accession>